<proteinExistence type="predicted"/>
<feature type="domain" description="NAD-dependent epimerase/dehydratase" evidence="1">
    <location>
        <begin position="3"/>
        <end position="216"/>
    </location>
</feature>
<accession>A0AAU7JF72</accession>
<dbReference type="EMBL" id="CP157484">
    <property type="protein sequence ID" value="XBO39037.1"/>
    <property type="molecule type" value="Genomic_DNA"/>
</dbReference>
<organism evidence="2">
    <name type="scientific">Alsobacter sp. KACC 23698</name>
    <dbReference type="NCBI Taxonomy" id="3149229"/>
    <lineage>
        <taxon>Bacteria</taxon>
        <taxon>Pseudomonadati</taxon>
        <taxon>Pseudomonadota</taxon>
        <taxon>Alphaproteobacteria</taxon>
        <taxon>Hyphomicrobiales</taxon>
        <taxon>Alsobacteraceae</taxon>
        <taxon>Alsobacter</taxon>
    </lineage>
</organism>
<gene>
    <name evidence="2" type="ORF">ABEG18_25725</name>
</gene>
<evidence type="ECO:0000313" key="2">
    <source>
        <dbReference type="EMBL" id="XBO39037.1"/>
    </source>
</evidence>
<protein>
    <submittedName>
        <fullName evidence="2">NAD-dependent epimerase/dehydratase family protein</fullName>
    </submittedName>
</protein>
<dbReference type="AlphaFoldDB" id="A0AAU7JF72"/>
<dbReference type="InterPro" id="IPR001509">
    <property type="entry name" value="Epimerase_deHydtase"/>
</dbReference>
<dbReference type="Pfam" id="PF01370">
    <property type="entry name" value="Epimerase"/>
    <property type="match status" value="1"/>
</dbReference>
<dbReference type="InterPro" id="IPR036291">
    <property type="entry name" value="NAD(P)-bd_dom_sf"/>
</dbReference>
<sequence>MRVLLTGASGFVGRRLAAALLARGHAVRAPLRDPGAATPEGVETRPIGDLAGPVDWAPLLAGVDAVAHAAGLAHAGPGLPDVLYDAVNRDATLALARAAQGRVGRFVFLSSVRAQSGPTAAHLLTEADAPAPTDAYGRSKLQAEEGLARIPDLSWTALRPVVVYGPGVGGNLATLLRLARLPAPLPFGTLTAPRSFASVENVAEATVFALERPMRANGPLIVADPQPSSVAEFVGAMRAALGRGPGLVSVPPGAIGTLLRLLGRSDAWERISGAMAASPQALLREGWRPPVGSTPEGVRRWLAAGSPPG</sequence>
<dbReference type="Gene3D" id="3.40.50.720">
    <property type="entry name" value="NAD(P)-binding Rossmann-like Domain"/>
    <property type="match status" value="1"/>
</dbReference>
<dbReference type="PANTHER" id="PTHR43245:SF58">
    <property type="entry name" value="BLL5923 PROTEIN"/>
    <property type="match status" value="1"/>
</dbReference>
<name>A0AAU7JF72_9HYPH</name>
<dbReference type="PANTHER" id="PTHR43245">
    <property type="entry name" value="BIFUNCTIONAL POLYMYXIN RESISTANCE PROTEIN ARNA"/>
    <property type="match status" value="1"/>
</dbReference>
<reference evidence="2" key="1">
    <citation type="submission" date="2024-05" db="EMBL/GenBank/DDBJ databases">
        <authorList>
            <person name="Kim S."/>
            <person name="Heo J."/>
            <person name="Choi H."/>
            <person name="Choi Y."/>
            <person name="Kwon S.-W."/>
            <person name="Kim Y."/>
        </authorList>
    </citation>
    <scope>NUCLEOTIDE SEQUENCE</scope>
    <source>
        <strain evidence="2">KACC 23698</strain>
    </source>
</reference>
<dbReference type="SUPFAM" id="SSF51735">
    <property type="entry name" value="NAD(P)-binding Rossmann-fold domains"/>
    <property type="match status" value="1"/>
</dbReference>
<dbReference type="InterPro" id="IPR050177">
    <property type="entry name" value="Lipid_A_modif_metabolic_enz"/>
</dbReference>
<evidence type="ECO:0000259" key="1">
    <source>
        <dbReference type="Pfam" id="PF01370"/>
    </source>
</evidence>
<dbReference type="RefSeq" id="WP_406855876.1">
    <property type="nucleotide sequence ID" value="NZ_CP157484.1"/>
</dbReference>